<dbReference type="InterPro" id="IPR003706">
    <property type="entry name" value="CstA_N"/>
</dbReference>
<feature type="transmembrane region" description="Helical" evidence="8">
    <location>
        <begin position="461"/>
        <end position="483"/>
    </location>
</feature>
<feature type="transmembrane region" description="Helical" evidence="8">
    <location>
        <begin position="160"/>
        <end position="179"/>
    </location>
</feature>
<dbReference type="RefSeq" id="WP_122626912.1">
    <property type="nucleotide sequence ID" value="NZ_UPPP01000060.1"/>
</dbReference>
<keyword evidence="3" id="KW-0813">Transport</keyword>
<evidence type="ECO:0000256" key="8">
    <source>
        <dbReference type="SAM" id="Phobius"/>
    </source>
</evidence>
<keyword evidence="11" id="KW-1185">Reference proteome</keyword>
<protein>
    <submittedName>
        <fullName evidence="10">Carbon starvation protein csta</fullName>
    </submittedName>
</protein>
<dbReference type="PANTHER" id="PTHR30252">
    <property type="entry name" value="INNER MEMBRANE PEPTIDE TRANSPORTER"/>
    <property type="match status" value="1"/>
</dbReference>
<feature type="transmembrane region" description="Helical" evidence="8">
    <location>
        <begin position="328"/>
        <end position="350"/>
    </location>
</feature>
<feature type="transmembrane region" description="Helical" evidence="8">
    <location>
        <begin position="419"/>
        <end position="440"/>
    </location>
</feature>
<keyword evidence="4" id="KW-1003">Cell membrane</keyword>
<feature type="domain" description="CstA N-terminal" evidence="9">
    <location>
        <begin position="2"/>
        <end position="539"/>
    </location>
</feature>
<feature type="transmembrane region" description="Helical" evidence="8">
    <location>
        <begin position="256"/>
        <end position="273"/>
    </location>
</feature>
<dbReference type="EMBL" id="UPPP01000060">
    <property type="protein sequence ID" value="VBB05951.1"/>
    <property type="molecule type" value="Genomic_DNA"/>
</dbReference>
<sequence length="598" mass="63973">MNAINLVIIAALVLILAYRYYGAFMATKVLVLDPSRVTPAVRHNDGRDYVPTNKWVTFGHHFAAIAGAGPLVGPVLASQFGYLPGTVWLLIGAVAAGAVHDMVILFASVRHDGLSVAEIAKKEISEASGLATSIAVLFILIITMAGLAIAVVNALYDSPWGTFTVAATIPTAIFVGIYLRYLRPGHIGEASFIGVALVLAGVFAGPAVQSSWLAPFFTFSRTQLSVMLAVYGFVAAALPVWLLLAPRDYLSTYMKIGTILALALGILIVRPQIHMPALTPFIHGGGPVIPGPVWPFMFITIACGAISGFHALIATGTTPKMLTNEAEIRAVGFGGMLVESFVGLMALIAATSMFPADYFAINTLPPIFAKLHMHINELPALSQMVGENVAGRPGGAVSLAVGMAHIFEKIPGLKGLLSFWYHFAIMFEALFILTTIDAGTRVGRYLLQELGGRVYKPLKDVHWTPGLIVTSALMSFAWGYLLYGGSISTIWPLFGVANQLLGSMALAVGTTVLFRMGKGRYTWTTIIPMCFLAVTTVAAGYMNVVLNYLPQRNYLLAGASLVMIVLVVFVIADAVRVWLRIGRRAQAVDAAKAIMSEE</sequence>
<accession>A0A498R3G5</accession>
<comment type="subcellular location">
    <subcellularLocation>
        <location evidence="1">Cell membrane</location>
        <topology evidence="1">Multi-pass membrane protein</topology>
    </subcellularLocation>
</comment>
<dbReference type="GO" id="GO:0009267">
    <property type="term" value="P:cellular response to starvation"/>
    <property type="evidence" value="ECO:0007669"/>
    <property type="project" value="InterPro"/>
</dbReference>
<dbReference type="Pfam" id="PF02554">
    <property type="entry name" value="CstA"/>
    <property type="match status" value="1"/>
</dbReference>
<gene>
    <name evidence="10" type="ORF">LUCI_1162</name>
</gene>
<feature type="transmembrane region" description="Helical" evidence="8">
    <location>
        <begin position="224"/>
        <end position="244"/>
    </location>
</feature>
<feature type="transmembrane region" description="Helical" evidence="8">
    <location>
        <begin position="293"/>
        <end position="316"/>
    </location>
</feature>
<feature type="transmembrane region" description="Helical" evidence="8">
    <location>
        <begin position="87"/>
        <end position="109"/>
    </location>
</feature>
<evidence type="ECO:0000256" key="5">
    <source>
        <dbReference type="ARBA" id="ARBA00022692"/>
    </source>
</evidence>
<dbReference type="AlphaFoldDB" id="A0A498R3G5"/>
<evidence type="ECO:0000313" key="11">
    <source>
        <dbReference type="Proteomes" id="UP000277811"/>
    </source>
</evidence>
<keyword evidence="5 8" id="KW-0812">Transmembrane</keyword>
<feature type="transmembrane region" description="Helical" evidence="8">
    <location>
        <begin position="489"/>
        <end position="514"/>
    </location>
</feature>
<dbReference type="Proteomes" id="UP000277811">
    <property type="component" value="Unassembled WGS sequence"/>
</dbReference>
<evidence type="ECO:0000256" key="6">
    <source>
        <dbReference type="ARBA" id="ARBA00022989"/>
    </source>
</evidence>
<comment type="similarity">
    <text evidence="2">Belongs to the peptide transporter carbon starvation (CstA) (TC 2.A.114) family.</text>
</comment>
<feature type="transmembrane region" description="Helical" evidence="8">
    <location>
        <begin position="554"/>
        <end position="575"/>
    </location>
</feature>
<keyword evidence="7 8" id="KW-0472">Membrane</keyword>
<organism evidence="10 11">
    <name type="scientific">Lucifera butyrica</name>
    <dbReference type="NCBI Taxonomy" id="1351585"/>
    <lineage>
        <taxon>Bacteria</taxon>
        <taxon>Bacillati</taxon>
        <taxon>Bacillota</taxon>
        <taxon>Negativicutes</taxon>
        <taxon>Veillonellales</taxon>
        <taxon>Veillonellaceae</taxon>
        <taxon>Lucifera</taxon>
    </lineage>
</organism>
<evidence type="ECO:0000313" key="10">
    <source>
        <dbReference type="EMBL" id="VBB05951.1"/>
    </source>
</evidence>
<evidence type="ECO:0000256" key="1">
    <source>
        <dbReference type="ARBA" id="ARBA00004651"/>
    </source>
</evidence>
<feature type="transmembrane region" description="Helical" evidence="8">
    <location>
        <begin position="521"/>
        <end position="542"/>
    </location>
</feature>
<evidence type="ECO:0000256" key="7">
    <source>
        <dbReference type="ARBA" id="ARBA00023136"/>
    </source>
</evidence>
<keyword evidence="6 8" id="KW-1133">Transmembrane helix</keyword>
<evidence type="ECO:0000256" key="4">
    <source>
        <dbReference type="ARBA" id="ARBA00022475"/>
    </source>
</evidence>
<evidence type="ECO:0000259" key="9">
    <source>
        <dbReference type="Pfam" id="PF02554"/>
    </source>
</evidence>
<reference evidence="10 11" key="1">
    <citation type="submission" date="2018-06" db="EMBL/GenBank/DDBJ databases">
        <authorList>
            <person name="Strepis N."/>
        </authorList>
    </citation>
    <scope>NUCLEOTIDE SEQUENCE [LARGE SCALE GENOMIC DNA]</scope>
    <source>
        <strain evidence="10">LUCI</strain>
    </source>
</reference>
<dbReference type="InterPro" id="IPR051605">
    <property type="entry name" value="CstA"/>
</dbReference>
<proteinExistence type="inferred from homology"/>
<feature type="transmembrane region" description="Helical" evidence="8">
    <location>
        <begin position="191"/>
        <end position="212"/>
    </location>
</feature>
<evidence type="ECO:0000256" key="2">
    <source>
        <dbReference type="ARBA" id="ARBA00007755"/>
    </source>
</evidence>
<dbReference type="OrthoDB" id="9761224at2"/>
<dbReference type="GO" id="GO:0005886">
    <property type="term" value="C:plasma membrane"/>
    <property type="evidence" value="ECO:0007669"/>
    <property type="project" value="UniProtKB-SubCell"/>
</dbReference>
<dbReference type="PANTHER" id="PTHR30252:SF3">
    <property type="entry name" value="PYRUVATE_PROTON SYMPORTER BTST"/>
    <property type="match status" value="1"/>
</dbReference>
<name>A0A498R3G5_9FIRM</name>
<feature type="transmembrane region" description="Helical" evidence="8">
    <location>
        <begin position="130"/>
        <end position="154"/>
    </location>
</feature>
<evidence type="ECO:0000256" key="3">
    <source>
        <dbReference type="ARBA" id="ARBA00022448"/>
    </source>
</evidence>